<dbReference type="InterPro" id="IPR006016">
    <property type="entry name" value="UspA"/>
</dbReference>
<organism evidence="3 4">
    <name type="scientific">Microbacterium esteraromaticum</name>
    <dbReference type="NCBI Taxonomy" id="57043"/>
    <lineage>
        <taxon>Bacteria</taxon>
        <taxon>Bacillati</taxon>
        <taxon>Actinomycetota</taxon>
        <taxon>Actinomycetes</taxon>
        <taxon>Micrococcales</taxon>
        <taxon>Microbacteriaceae</taxon>
        <taxon>Microbacterium</taxon>
    </lineage>
</organism>
<reference evidence="3 4" key="1">
    <citation type="submission" date="2017-02" db="EMBL/GenBank/DDBJ databases">
        <authorList>
            <person name="Peterson S.W."/>
        </authorList>
    </citation>
    <scope>NUCLEOTIDE SEQUENCE [LARGE SCALE GENOMIC DNA]</scope>
    <source>
        <strain evidence="3 4">B Mb 05.01</strain>
    </source>
</reference>
<dbReference type="SUPFAM" id="SSF52402">
    <property type="entry name" value="Adenine nucleotide alpha hydrolases-like"/>
    <property type="match status" value="2"/>
</dbReference>
<evidence type="ECO:0000313" key="3">
    <source>
        <dbReference type="EMBL" id="SJN37064.1"/>
    </source>
</evidence>
<dbReference type="InterPro" id="IPR014729">
    <property type="entry name" value="Rossmann-like_a/b/a_fold"/>
</dbReference>
<dbReference type="Pfam" id="PF00582">
    <property type="entry name" value="Usp"/>
    <property type="match status" value="2"/>
</dbReference>
<evidence type="ECO:0000313" key="4">
    <source>
        <dbReference type="Proteomes" id="UP000196320"/>
    </source>
</evidence>
<name>A0A1R4JYU7_9MICO</name>
<feature type="domain" description="UspA" evidence="2">
    <location>
        <begin position="149"/>
        <end position="285"/>
    </location>
</feature>
<evidence type="ECO:0000259" key="2">
    <source>
        <dbReference type="Pfam" id="PF00582"/>
    </source>
</evidence>
<dbReference type="PANTHER" id="PTHR46268:SF6">
    <property type="entry name" value="UNIVERSAL STRESS PROTEIN UP12"/>
    <property type="match status" value="1"/>
</dbReference>
<dbReference type="PRINTS" id="PR01438">
    <property type="entry name" value="UNVRSLSTRESS"/>
</dbReference>
<proteinExistence type="inferred from homology"/>
<sequence length="285" mass="29580">MEPDMTEKIVVGVTEASASRRAVDWAAARAIARGYDLELIGVVGGAVGAVGEGSVLEDASAATQKLLDGEAARIAADRLTVTVQVERGNPVDMLIDASKSAAMLVIGSDYRGAGQGPARGAHGIRIAAAAECPVVVVPDFDAVDERSGVVVGVDGSSVSEKAIAFAAAEADRLGQPLTAVIVWTPIAAPRNSFMVTPQTYRDAMEQNAREVLAQSIAGLRSRYPDLEIEMAVAEGFPSGIINELAEGAHLAVVGSRGRGAVRRFLLGSISHEVLQRLATVTAVVR</sequence>
<dbReference type="InterPro" id="IPR006015">
    <property type="entry name" value="Universal_stress_UspA"/>
</dbReference>
<evidence type="ECO:0000256" key="1">
    <source>
        <dbReference type="ARBA" id="ARBA00008791"/>
    </source>
</evidence>
<accession>A0A1R4JYU7</accession>
<dbReference type="AlphaFoldDB" id="A0A1R4JYU7"/>
<gene>
    <name evidence="3" type="ORF">FM104_09455</name>
</gene>
<comment type="similarity">
    <text evidence="1">Belongs to the universal stress protein A family.</text>
</comment>
<dbReference type="PANTHER" id="PTHR46268">
    <property type="entry name" value="STRESS RESPONSE PROTEIN NHAX"/>
    <property type="match status" value="1"/>
</dbReference>
<protein>
    <submittedName>
        <fullName evidence="3">Universal stress protein family</fullName>
    </submittedName>
</protein>
<keyword evidence="4" id="KW-1185">Reference proteome</keyword>
<dbReference type="Gene3D" id="3.40.50.620">
    <property type="entry name" value="HUPs"/>
    <property type="match status" value="2"/>
</dbReference>
<dbReference type="EMBL" id="FUKO01000022">
    <property type="protein sequence ID" value="SJN37064.1"/>
    <property type="molecule type" value="Genomic_DNA"/>
</dbReference>
<feature type="domain" description="UspA" evidence="2">
    <location>
        <begin position="5"/>
        <end position="138"/>
    </location>
</feature>
<dbReference type="Proteomes" id="UP000196320">
    <property type="component" value="Unassembled WGS sequence"/>
</dbReference>